<evidence type="ECO:0000256" key="2">
    <source>
        <dbReference type="ARBA" id="ARBA00022448"/>
    </source>
</evidence>
<evidence type="ECO:0000256" key="5">
    <source>
        <dbReference type="ARBA" id="ARBA00022989"/>
    </source>
</evidence>
<feature type="transmembrane region" description="Helical" evidence="7">
    <location>
        <begin position="259"/>
        <end position="277"/>
    </location>
</feature>
<feature type="transmembrane region" description="Helical" evidence="7">
    <location>
        <begin position="20"/>
        <end position="43"/>
    </location>
</feature>
<evidence type="ECO:0000256" key="6">
    <source>
        <dbReference type="ARBA" id="ARBA00023136"/>
    </source>
</evidence>
<dbReference type="InterPro" id="IPR020846">
    <property type="entry name" value="MFS_dom"/>
</dbReference>
<dbReference type="PROSITE" id="PS50850">
    <property type="entry name" value="MFS"/>
    <property type="match status" value="1"/>
</dbReference>
<dbReference type="PRINTS" id="PR01988">
    <property type="entry name" value="EXPORTERBACE"/>
</dbReference>
<dbReference type="Pfam" id="PF07690">
    <property type="entry name" value="MFS_1"/>
    <property type="match status" value="1"/>
</dbReference>
<dbReference type="STRING" id="145854.GA0074692_2361"/>
<feature type="transmembrane region" description="Helical" evidence="7">
    <location>
        <begin position="221"/>
        <end position="239"/>
    </location>
</feature>
<dbReference type="PANTHER" id="PTHR23517:SF2">
    <property type="entry name" value="MULTIDRUG RESISTANCE PROTEIN MDTH"/>
    <property type="match status" value="1"/>
</dbReference>
<dbReference type="SUPFAM" id="SSF103473">
    <property type="entry name" value="MFS general substrate transporter"/>
    <property type="match status" value="1"/>
</dbReference>
<keyword evidence="5 7" id="KW-1133">Transmembrane helix</keyword>
<keyword evidence="10" id="KW-1185">Reference proteome</keyword>
<evidence type="ECO:0000256" key="7">
    <source>
        <dbReference type="SAM" id="Phobius"/>
    </source>
</evidence>
<feature type="transmembrane region" description="Helical" evidence="7">
    <location>
        <begin position="141"/>
        <end position="163"/>
    </location>
</feature>
<evidence type="ECO:0000256" key="3">
    <source>
        <dbReference type="ARBA" id="ARBA00022475"/>
    </source>
</evidence>
<dbReference type="AlphaFoldDB" id="A0A1C6SDE1"/>
<feature type="transmembrane region" description="Helical" evidence="7">
    <location>
        <begin position="289"/>
        <end position="308"/>
    </location>
</feature>
<feature type="transmembrane region" description="Helical" evidence="7">
    <location>
        <begin position="119"/>
        <end position="134"/>
    </location>
</feature>
<sequence>MATVTRSRLLRDVPPAARKLLAGQALSALGDGVFMPLLLIYLYRVEGLSLPKASLVVAIAPMTTFLLTLPAGALIDRIGARRALRFAAVGQALGVALLAGVSTLPLYVLAIVIKSAAEAAFWPASSSLLARLAVQNRERAFALRFLAVNAGIGIGGLVAALAADISRPLTFQLLIFADALSFLLLWWFVPTESTGGTTAETETTDEKTTGTYRMLLADRRFVLLMAAMAVLMAVGYGQLDAGIPAFTIDAAGLDESSVGLLFTANTVVVVIVQLAVLRRLGNSDAPKALAAVAVAWAVSWVVLGIALVDGITGTMWALVVVIGSQVVFAAAETILQPVHSALINDMAPDELRGRYNAASALAWNAGFFAGPVLSGVLLGAATPVWYLVLMVGGCLASGAFIFTLRGGLTAARARAGSSEESHQLR</sequence>
<gene>
    <name evidence="9" type="ORF">GA0074692_2361</name>
</gene>
<dbReference type="Proteomes" id="UP000198959">
    <property type="component" value="Unassembled WGS sequence"/>
</dbReference>
<keyword evidence="2" id="KW-0813">Transport</keyword>
<evidence type="ECO:0000259" key="8">
    <source>
        <dbReference type="PROSITE" id="PS50850"/>
    </source>
</evidence>
<evidence type="ECO:0000256" key="1">
    <source>
        <dbReference type="ARBA" id="ARBA00004651"/>
    </source>
</evidence>
<name>A0A1C6SDE1_9ACTN</name>
<feature type="transmembrane region" description="Helical" evidence="7">
    <location>
        <begin position="87"/>
        <end position="113"/>
    </location>
</feature>
<feature type="domain" description="Major facilitator superfamily (MFS) profile" evidence="8">
    <location>
        <begin position="16"/>
        <end position="409"/>
    </location>
</feature>
<proteinExistence type="predicted"/>
<feature type="transmembrane region" description="Helical" evidence="7">
    <location>
        <begin position="384"/>
        <end position="404"/>
    </location>
</feature>
<dbReference type="InterPro" id="IPR011701">
    <property type="entry name" value="MFS"/>
</dbReference>
<keyword evidence="4 7" id="KW-0812">Transmembrane</keyword>
<feature type="transmembrane region" description="Helical" evidence="7">
    <location>
        <begin position="55"/>
        <end position="75"/>
    </location>
</feature>
<evidence type="ECO:0000313" key="9">
    <source>
        <dbReference type="EMBL" id="SCL27505.1"/>
    </source>
</evidence>
<protein>
    <submittedName>
        <fullName evidence="9">Predicted arabinose efflux permease, MFS family</fullName>
    </submittedName>
</protein>
<dbReference type="GO" id="GO:0005886">
    <property type="term" value="C:plasma membrane"/>
    <property type="evidence" value="ECO:0007669"/>
    <property type="project" value="UniProtKB-SubCell"/>
</dbReference>
<feature type="transmembrane region" description="Helical" evidence="7">
    <location>
        <begin position="169"/>
        <end position="189"/>
    </location>
</feature>
<keyword evidence="3" id="KW-1003">Cell membrane</keyword>
<evidence type="ECO:0000313" key="10">
    <source>
        <dbReference type="Proteomes" id="UP000198959"/>
    </source>
</evidence>
<organism evidence="9 10">
    <name type="scientific">Micromonospora pallida</name>
    <dbReference type="NCBI Taxonomy" id="145854"/>
    <lineage>
        <taxon>Bacteria</taxon>
        <taxon>Bacillati</taxon>
        <taxon>Actinomycetota</taxon>
        <taxon>Actinomycetes</taxon>
        <taxon>Micromonosporales</taxon>
        <taxon>Micromonosporaceae</taxon>
        <taxon>Micromonospora</taxon>
    </lineage>
</organism>
<comment type="subcellular location">
    <subcellularLocation>
        <location evidence="1">Cell membrane</location>
        <topology evidence="1">Multi-pass membrane protein</topology>
    </subcellularLocation>
</comment>
<dbReference type="InterPro" id="IPR036259">
    <property type="entry name" value="MFS_trans_sf"/>
</dbReference>
<dbReference type="EMBL" id="FMHW01000002">
    <property type="protein sequence ID" value="SCL27505.1"/>
    <property type="molecule type" value="Genomic_DNA"/>
</dbReference>
<dbReference type="GO" id="GO:0022857">
    <property type="term" value="F:transmembrane transporter activity"/>
    <property type="evidence" value="ECO:0007669"/>
    <property type="project" value="InterPro"/>
</dbReference>
<dbReference type="RefSeq" id="WP_176738411.1">
    <property type="nucleotide sequence ID" value="NZ_FMHW01000002.1"/>
</dbReference>
<feature type="transmembrane region" description="Helical" evidence="7">
    <location>
        <begin position="314"/>
        <end position="335"/>
    </location>
</feature>
<feature type="transmembrane region" description="Helical" evidence="7">
    <location>
        <begin position="355"/>
        <end position="378"/>
    </location>
</feature>
<dbReference type="PANTHER" id="PTHR23517">
    <property type="entry name" value="RESISTANCE PROTEIN MDTM, PUTATIVE-RELATED-RELATED"/>
    <property type="match status" value="1"/>
</dbReference>
<keyword evidence="6 7" id="KW-0472">Membrane</keyword>
<dbReference type="Gene3D" id="1.20.1250.20">
    <property type="entry name" value="MFS general substrate transporter like domains"/>
    <property type="match status" value="1"/>
</dbReference>
<dbReference type="InterPro" id="IPR022324">
    <property type="entry name" value="Bacilysin_exporter_BacE_put"/>
</dbReference>
<accession>A0A1C6SDE1</accession>
<reference evidence="10" key="1">
    <citation type="submission" date="2016-06" db="EMBL/GenBank/DDBJ databases">
        <authorList>
            <person name="Varghese N."/>
            <person name="Submissions Spin"/>
        </authorList>
    </citation>
    <scope>NUCLEOTIDE SEQUENCE [LARGE SCALE GENOMIC DNA]</scope>
    <source>
        <strain evidence="10">DSM 43817</strain>
    </source>
</reference>
<evidence type="ECO:0000256" key="4">
    <source>
        <dbReference type="ARBA" id="ARBA00022692"/>
    </source>
</evidence>
<dbReference type="InterPro" id="IPR050171">
    <property type="entry name" value="MFS_Transporters"/>
</dbReference>